<protein>
    <submittedName>
        <fullName evidence="5">DNA-binding GntR family transcriptional regulator</fullName>
    </submittedName>
</protein>
<organism evidence="5 6">
    <name type="scientific">Silvimonas terrae</name>
    <dbReference type="NCBI Taxonomy" id="300266"/>
    <lineage>
        <taxon>Bacteria</taxon>
        <taxon>Pseudomonadati</taxon>
        <taxon>Pseudomonadota</taxon>
        <taxon>Betaproteobacteria</taxon>
        <taxon>Neisseriales</taxon>
        <taxon>Chitinibacteraceae</taxon>
        <taxon>Silvimonas</taxon>
    </lineage>
</organism>
<evidence type="ECO:0000313" key="6">
    <source>
        <dbReference type="Proteomes" id="UP000543030"/>
    </source>
</evidence>
<keyword evidence="3" id="KW-0804">Transcription</keyword>
<dbReference type="AlphaFoldDB" id="A0A840RFS2"/>
<evidence type="ECO:0000256" key="2">
    <source>
        <dbReference type="ARBA" id="ARBA00023125"/>
    </source>
</evidence>
<keyword evidence="6" id="KW-1185">Reference proteome</keyword>
<dbReference type="InterPro" id="IPR011711">
    <property type="entry name" value="GntR_C"/>
</dbReference>
<evidence type="ECO:0000256" key="1">
    <source>
        <dbReference type="ARBA" id="ARBA00023015"/>
    </source>
</evidence>
<keyword evidence="1" id="KW-0805">Transcription regulation</keyword>
<dbReference type="RefSeq" id="WP_184100304.1">
    <property type="nucleotide sequence ID" value="NZ_JACHHN010000004.1"/>
</dbReference>
<dbReference type="PANTHER" id="PTHR43537">
    <property type="entry name" value="TRANSCRIPTIONAL REGULATOR, GNTR FAMILY"/>
    <property type="match status" value="1"/>
</dbReference>
<evidence type="ECO:0000259" key="4">
    <source>
        <dbReference type="SMART" id="SM00895"/>
    </source>
</evidence>
<reference evidence="5 6" key="1">
    <citation type="submission" date="2020-08" db="EMBL/GenBank/DDBJ databases">
        <title>Genomic Encyclopedia of Type Strains, Phase IV (KMG-IV): sequencing the most valuable type-strain genomes for metagenomic binning, comparative biology and taxonomic classification.</title>
        <authorList>
            <person name="Goeker M."/>
        </authorList>
    </citation>
    <scope>NUCLEOTIDE SEQUENCE [LARGE SCALE GENOMIC DNA]</scope>
    <source>
        <strain evidence="5 6">DSM 18233</strain>
    </source>
</reference>
<dbReference type="Proteomes" id="UP000543030">
    <property type="component" value="Unassembled WGS sequence"/>
</dbReference>
<gene>
    <name evidence="5" type="ORF">HNQ50_002098</name>
</gene>
<dbReference type="Gene3D" id="1.20.120.530">
    <property type="entry name" value="GntR ligand-binding domain-like"/>
    <property type="match status" value="1"/>
</dbReference>
<dbReference type="InterPro" id="IPR008920">
    <property type="entry name" value="TF_FadR/GntR_C"/>
</dbReference>
<dbReference type="EMBL" id="JACHHN010000004">
    <property type="protein sequence ID" value="MBB5191368.1"/>
    <property type="molecule type" value="Genomic_DNA"/>
</dbReference>
<dbReference type="PANTHER" id="PTHR43537:SF6">
    <property type="entry name" value="HTH-TYPE TRANSCRIPTIONAL REPRESSOR RSPR"/>
    <property type="match status" value="1"/>
</dbReference>
<sequence>MQKISIKQVQDARFIREAIETAVVRRAAQIVDQATLMQLAQNLEQQSLACAQADMAGFLVLDDAFHAQLASSIDCTSAWDSIENLKAHMDRVRYLTLGQISPLGDLLAQHQQIYAALTRHDEDAAVNAIHSHLQELTLTLIAVSERYPDWFE</sequence>
<comment type="caution">
    <text evidence="5">The sequence shown here is derived from an EMBL/GenBank/DDBJ whole genome shotgun (WGS) entry which is preliminary data.</text>
</comment>
<proteinExistence type="predicted"/>
<feature type="domain" description="GntR C-terminal" evidence="4">
    <location>
        <begin position="11"/>
        <end position="135"/>
    </location>
</feature>
<dbReference type="Pfam" id="PF07729">
    <property type="entry name" value="FCD"/>
    <property type="match status" value="1"/>
</dbReference>
<keyword evidence="2 5" id="KW-0238">DNA-binding</keyword>
<name>A0A840RFS2_9NEIS</name>
<accession>A0A840RFS2</accession>
<dbReference type="SUPFAM" id="SSF48008">
    <property type="entry name" value="GntR ligand-binding domain-like"/>
    <property type="match status" value="1"/>
</dbReference>
<dbReference type="SMART" id="SM00895">
    <property type="entry name" value="FCD"/>
    <property type="match status" value="1"/>
</dbReference>
<dbReference type="GO" id="GO:0003677">
    <property type="term" value="F:DNA binding"/>
    <property type="evidence" value="ECO:0007669"/>
    <property type="project" value="UniProtKB-KW"/>
</dbReference>
<evidence type="ECO:0000313" key="5">
    <source>
        <dbReference type="EMBL" id="MBB5191368.1"/>
    </source>
</evidence>
<evidence type="ECO:0000256" key="3">
    <source>
        <dbReference type="ARBA" id="ARBA00023163"/>
    </source>
</evidence>